<dbReference type="CDD" id="cd06261">
    <property type="entry name" value="TM_PBP2"/>
    <property type="match status" value="1"/>
</dbReference>
<evidence type="ECO:0000256" key="7">
    <source>
        <dbReference type="RuleBase" id="RU363032"/>
    </source>
</evidence>
<dbReference type="FunFam" id="1.10.3720.10:FF:000003">
    <property type="entry name" value="Aliphatic sulfonate ABC transporter permease"/>
    <property type="match status" value="1"/>
</dbReference>
<gene>
    <name evidence="9" type="ordered locus">trd_A0251</name>
</gene>
<feature type="transmembrane region" description="Helical" evidence="7">
    <location>
        <begin position="115"/>
        <end position="141"/>
    </location>
</feature>
<evidence type="ECO:0000256" key="3">
    <source>
        <dbReference type="ARBA" id="ARBA00022475"/>
    </source>
</evidence>
<organism evidence="9 10">
    <name type="scientific">Thermomicrobium roseum (strain ATCC 27502 / DSM 5159 / P-2)</name>
    <dbReference type="NCBI Taxonomy" id="309801"/>
    <lineage>
        <taxon>Bacteria</taxon>
        <taxon>Pseudomonadati</taxon>
        <taxon>Thermomicrobiota</taxon>
        <taxon>Thermomicrobia</taxon>
        <taxon>Thermomicrobiales</taxon>
        <taxon>Thermomicrobiaceae</taxon>
        <taxon>Thermomicrobium</taxon>
    </lineage>
</organism>
<keyword evidence="4 7" id="KW-0812">Transmembrane</keyword>
<evidence type="ECO:0000256" key="5">
    <source>
        <dbReference type="ARBA" id="ARBA00022989"/>
    </source>
</evidence>
<dbReference type="KEGG" id="tro:trd_A0251"/>
<dbReference type="Proteomes" id="UP000000447">
    <property type="component" value="Plasmid unnamed"/>
</dbReference>
<dbReference type="Gene3D" id="1.10.3720.10">
    <property type="entry name" value="MetI-like"/>
    <property type="match status" value="1"/>
</dbReference>
<dbReference type="Pfam" id="PF00528">
    <property type="entry name" value="BPD_transp_1"/>
    <property type="match status" value="1"/>
</dbReference>
<evidence type="ECO:0000256" key="2">
    <source>
        <dbReference type="ARBA" id="ARBA00022448"/>
    </source>
</evidence>
<sequence>MTVRHHVRETLVGLAGIALLVLFWWAATSFLPPVGAFARRFAPEFALRALGELAASGLLWPHLVASAQRVGVGLALSALLGIPLGVVIGSVPWIARLLGPSLQLVRMVSPLAWMPLALLVFGAGSRSVVFLIVLATLWPIVLSTADGVMRVDPRWLLVGRSLGASRWELLRTIVWPGIRPRVLGGMRLAVGVAWIVLVPAEMLGVDSGLGYAILDARDRLDYGELMAVLLVIGMSGLALDGLARVVLRERPLVRRRGRRESLVVAVAERGN</sequence>
<evidence type="ECO:0000259" key="8">
    <source>
        <dbReference type="PROSITE" id="PS50928"/>
    </source>
</evidence>
<name>B9L387_THERP</name>
<feature type="transmembrane region" description="Helical" evidence="7">
    <location>
        <begin position="225"/>
        <end position="247"/>
    </location>
</feature>
<keyword evidence="9" id="KW-0614">Plasmid</keyword>
<feature type="domain" description="ABC transmembrane type-1" evidence="8">
    <location>
        <begin position="63"/>
        <end position="243"/>
    </location>
</feature>
<keyword evidence="3" id="KW-1003">Cell membrane</keyword>
<dbReference type="EMBL" id="CP001276">
    <property type="protein sequence ID" value="ACM06823.1"/>
    <property type="molecule type" value="Genomic_DNA"/>
</dbReference>
<evidence type="ECO:0000313" key="9">
    <source>
        <dbReference type="EMBL" id="ACM06823.1"/>
    </source>
</evidence>
<dbReference type="HOGENOM" id="CLU_046113_1_1_0"/>
<keyword evidence="10" id="KW-1185">Reference proteome</keyword>
<evidence type="ECO:0000313" key="10">
    <source>
        <dbReference type="Proteomes" id="UP000000447"/>
    </source>
</evidence>
<feature type="transmembrane region" description="Helical" evidence="7">
    <location>
        <begin position="188"/>
        <end position="213"/>
    </location>
</feature>
<comment type="similarity">
    <text evidence="7">Belongs to the binding-protein-dependent transport system permease family.</text>
</comment>
<accession>B9L387</accession>
<dbReference type="GO" id="GO:0005886">
    <property type="term" value="C:plasma membrane"/>
    <property type="evidence" value="ECO:0007669"/>
    <property type="project" value="UniProtKB-SubCell"/>
</dbReference>
<protein>
    <submittedName>
        <fullName evidence="9">Nitrate transport permease protein NrtB</fullName>
    </submittedName>
</protein>
<feature type="transmembrane region" description="Helical" evidence="7">
    <location>
        <begin position="12"/>
        <end position="33"/>
    </location>
</feature>
<dbReference type="InterPro" id="IPR035906">
    <property type="entry name" value="MetI-like_sf"/>
</dbReference>
<keyword evidence="2 7" id="KW-0813">Transport</keyword>
<keyword evidence="5 7" id="KW-1133">Transmembrane helix</keyword>
<dbReference type="OrthoDB" id="9804353at2"/>
<evidence type="ECO:0000256" key="4">
    <source>
        <dbReference type="ARBA" id="ARBA00022692"/>
    </source>
</evidence>
<dbReference type="PANTHER" id="PTHR30151">
    <property type="entry name" value="ALKANE SULFONATE ABC TRANSPORTER-RELATED, MEMBRANE SUBUNIT"/>
    <property type="match status" value="1"/>
</dbReference>
<feature type="transmembrane region" description="Helical" evidence="7">
    <location>
        <begin position="45"/>
        <end position="65"/>
    </location>
</feature>
<comment type="subcellular location">
    <subcellularLocation>
        <location evidence="1 7">Cell membrane</location>
        <topology evidence="1 7">Multi-pass membrane protein</topology>
    </subcellularLocation>
</comment>
<dbReference type="AlphaFoldDB" id="B9L387"/>
<keyword evidence="6 7" id="KW-0472">Membrane</keyword>
<reference evidence="9 10" key="1">
    <citation type="journal article" date="2009" name="PLoS ONE">
        <title>Complete genome sequence of the aerobic CO-oxidizing thermophile Thermomicrobium roseum.</title>
        <authorList>
            <person name="Wu D."/>
            <person name="Raymond J."/>
            <person name="Wu M."/>
            <person name="Chatterji S."/>
            <person name="Ren Q."/>
            <person name="Graham J.E."/>
            <person name="Bryant D.A."/>
            <person name="Robb F."/>
            <person name="Colman A."/>
            <person name="Tallon L.J."/>
            <person name="Badger J.H."/>
            <person name="Madupu R."/>
            <person name="Ward N.L."/>
            <person name="Eisen J.A."/>
        </authorList>
    </citation>
    <scope>NUCLEOTIDE SEQUENCE [LARGE SCALE GENOMIC DNA]</scope>
    <source>
        <strain evidence="10">ATCC 27502 / DSM 5159 / P-2</strain>
        <plasmid evidence="9">unnamed</plasmid>
    </source>
</reference>
<dbReference type="PROSITE" id="PS50928">
    <property type="entry name" value="ABC_TM1"/>
    <property type="match status" value="1"/>
</dbReference>
<dbReference type="GO" id="GO:0010438">
    <property type="term" value="P:cellular response to sulfur starvation"/>
    <property type="evidence" value="ECO:0007669"/>
    <property type="project" value="TreeGrafter"/>
</dbReference>
<dbReference type="RefSeq" id="WP_012642810.1">
    <property type="nucleotide sequence ID" value="NC_011961.1"/>
</dbReference>
<dbReference type="PANTHER" id="PTHR30151:SF25">
    <property type="entry name" value="TAURINE TRANSPORT SYSTEM PERMEASE PROTEIN TAUC"/>
    <property type="match status" value="1"/>
</dbReference>
<feature type="transmembrane region" description="Helical" evidence="7">
    <location>
        <begin position="72"/>
        <end position="95"/>
    </location>
</feature>
<evidence type="ECO:0000256" key="6">
    <source>
        <dbReference type="ARBA" id="ARBA00023136"/>
    </source>
</evidence>
<dbReference type="eggNOG" id="COG0600">
    <property type="taxonomic scope" value="Bacteria"/>
</dbReference>
<proteinExistence type="inferred from homology"/>
<evidence type="ECO:0000256" key="1">
    <source>
        <dbReference type="ARBA" id="ARBA00004651"/>
    </source>
</evidence>
<dbReference type="SUPFAM" id="SSF161098">
    <property type="entry name" value="MetI-like"/>
    <property type="match status" value="1"/>
</dbReference>
<dbReference type="InterPro" id="IPR000515">
    <property type="entry name" value="MetI-like"/>
</dbReference>
<dbReference type="GO" id="GO:0042918">
    <property type="term" value="P:alkanesulfonate transmembrane transport"/>
    <property type="evidence" value="ECO:0007669"/>
    <property type="project" value="UniProtKB-ARBA"/>
</dbReference>
<geneLocation type="plasmid" evidence="10">
    <name>Tros</name>
</geneLocation>